<gene>
    <name evidence="1" type="ORF">N7532_011480</name>
</gene>
<comment type="caution">
    <text evidence="1">The sequence shown here is derived from an EMBL/GenBank/DDBJ whole genome shotgun (WGS) entry which is preliminary data.</text>
</comment>
<dbReference type="Proteomes" id="UP001149074">
    <property type="component" value="Unassembled WGS sequence"/>
</dbReference>
<dbReference type="RefSeq" id="XP_056468959.1">
    <property type="nucleotide sequence ID" value="XM_056623971.1"/>
</dbReference>
<reference evidence="1" key="1">
    <citation type="submission" date="2022-11" db="EMBL/GenBank/DDBJ databases">
        <authorList>
            <person name="Petersen C."/>
        </authorList>
    </citation>
    <scope>NUCLEOTIDE SEQUENCE</scope>
    <source>
        <strain evidence="1">IBT 30761</strain>
    </source>
</reference>
<protein>
    <submittedName>
        <fullName evidence="1">Uncharacterized protein</fullName>
    </submittedName>
</protein>
<sequence length="175" mass="18818">MITGPSTTITSVVVSSSSIPFPITLNTDSPQATSSVSSLQNEISATLIPLLFNLIDTPDKDKKQDVIDELDKVELEAKNLLNKIDPKSEGSSGSCSGGGNIISDMVSTITCIDCGLRKVKSEIENGVDDDFSNLDDIKDTVSDIHDLTDESDDRNSSSGILVRIIVIVMFVFDNY</sequence>
<proteinExistence type="predicted"/>
<accession>A0A9W9EIG8</accession>
<dbReference type="GeneID" id="81362950"/>
<reference evidence="1" key="2">
    <citation type="journal article" date="2023" name="IMA Fungus">
        <title>Comparative genomic study of the Penicillium genus elucidates a diverse pangenome and 15 lateral gene transfer events.</title>
        <authorList>
            <person name="Petersen C."/>
            <person name="Sorensen T."/>
            <person name="Nielsen M.R."/>
            <person name="Sondergaard T.E."/>
            <person name="Sorensen J.L."/>
            <person name="Fitzpatrick D.A."/>
            <person name="Frisvad J.C."/>
            <person name="Nielsen K.L."/>
        </authorList>
    </citation>
    <scope>NUCLEOTIDE SEQUENCE</scope>
    <source>
        <strain evidence="1">IBT 30761</strain>
    </source>
</reference>
<dbReference type="AlphaFoldDB" id="A0A9W9EIG8"/>
<dbReference type="OrthoDB" id="3886018at2759"/>
<keyword evidence="2" id="KW-1185">Reference proteome</keyword>
<organism evidence="1 2">
    <name type="scientific">Penicillium argentinense</name>
    <dbReference type="NCBI Taxonomy" id="1131581"/>
    <lineage>
        <taxon>Eukaryota</taxon>
        <taxon>Fungi</taxon>
        <taxon>Dikarya</taxon>
        <taxon>Ascomycota</taxon>
        <taxon>Pezizomycotina</taxon>
        <taxon>Eurotiomycetes</taxon>
        <taxon>Eurotiomycetidae</taxon>
        <taxon>Eurotiales</taxon>
        <taxon>Aspergillaceae</taxon>
        <taxon>Penicillium</taxon>
    </lineage>
</organism>
<name>A0A9W9EIG8_9EURO</name>
<dbReference type="EMBL" id="JAPQKI010000011">
    <property type="protein sequence ID" value="KAJ5082437.1"/>
    <property type="molecule type" value="Genomic_DNA"/>
</dbReference>
<evidence type="ECO:0000313" key="2">
    <source>
        <dbReference type="Proteomes" id="UP001149074"/>
    </source>
</evidence>
<evidence type="ECO:0000313" key="1">
    <source>
        <dbReference type="EMBL" id="KAJ5082437.1"/>
    </source>
</evidence>